<name>A0A6A6DR43_9PEZI</name>
<organism evidence="1 2">
    <name type="scientific">Zopfia rhizophila CBS 207.26</name>
    <dbReference type="NCBI Taxonomy" id="1314779"/>
    <lineage>
        <taxon>Eukaryota</taxon>
        <taxon>Fungi</taxon>
        <taxon>Dikarya</taxon>
        <taxon>Ascomycota</taxon>
        <taxon>Pezizomycotina</taxon>
        <taxon>Dothideomycetes</taxon>
        <taxon>Dothideomycetes incertae sedis</taxon>
        <taxon>Zopfiaceae</taxon>
        <taxon>Zopfia</taxon>
    </lineage>
</organism>
<dbReference type="AlphaFoldDB" id="A0A6A6DR43"/>
<dbReference type="EMBL" id="ML994660">
    <property type="protein sequence ID" value="KAF2180096.1"/>
    <property type="molecule type" value="Genomic_DNA"/>
</dbReference>
<proteinExistence type="predicted"/>
<gene>
    <name evidence="1" type="ORF">K469DRAFT_715714</name>
</gene>
<reference evidence="1" key="1">
    <citation type="journal article" date="2020" name="Stud. Mycol.">
        <title>101 Dothideomycetes genomes: a test case for predicting lifestyles and emergence of pathogens.</title>
        <authorList>
            <person name="Haridas S."/>
            <person name="Albert R."/>
            <person name="Binder M."/>
            <person name="Bloem J."/>
            <person name="Labutti K."/>
            <person name="Salamov A."/>
            <person name="Andreopoulos B."/>
            <person name="Baker S."/>
            <person name="Barry K."/>
            <person name="Bills G."/>
            <person name="Bluhm B."/>
            <person name="Cannon C."/>
            <person name="Castanera R."/>
            <person name="Culley D."/>
            <person name="Daum C."/>
            <person name="Ezra D."/>
            <person name="Gonzalez J."/>
            <person name="Henrissat B."/>
            <person name="Kuo A."/>
            <person name="Liang C."/>
            <person name="Lipzen A."/>
            <person name="Lutzoni F."/>
            <person name="Magnuson J."/>
            <person name="Mondo S."/>
            <person name="Nolan M."/>
            <person name="Ohm R."/>
            <person name="Pangilinan J."/>
            <person name="Park H.-J."/>
            <person name="Ramirez L."/>
            <person name="Alfaro M."/>
            <person name="Sun H."/>
            <person name="Tritt A."/>
            <person name="Yoshinaga Y."/>
            <person name="Zwiers L.-H."/>
            <person name="Turgeon B."/>
            <person name="Goodwin S."/>
            <person name="Spatafora J."/>
            <person name="Crous P."/>
            <person name="Grigoriev I."/>
        </authorList>
    </citation>
    <scope>NUCLEOTIDE SEQUENCE</scope>
    <source>
        <strain evidence="1">CBS 207.26</strain>
    </source>
</reference>
<accession>A0A6A6DR43</accession>
<sequence length="158" mass="17353">MSHVVISNAAPPLAQLTFKRLLSLDQLNIVSAAGASTRKHTVRNSKPFTSALTVQTRAKHRVCDLSGRLPFELTVRVSRMMIAGYEKDCEKHEQPVTIAMKGFIIDLYASISNGTPKFVEMKSWNTPKENFSPVQLSISGSPKVQDVIEIDASGEKAP</sequence>
<protein>
    <submittedName>
        <fullName evidence="1">Uncharacterized protein</fullName>
    </submittedName>
</protein>
<evidence type="ECO:0000313" key="1">
    <source>
        <dbReference type="EMBL" id="KAF2180096.1"/>
    </source>
</evidence>
<evidence type="ECO:0000313" key="2">
    <source>
        <dbReference type="Proteomes" id="UP000800200"/>
    </source>
</evidence>
<keyword evidence="2" id="KW-1185">Reference proteome</keyword>
<dbReference type="Proteomes" id="UP000800200">
    <property type="component" value="Unassembled WGS sequence"/>
</dbReference>